<feature type="compositionally biased region" description="Basic and acidic residues" evidence="1">
    <location>
        <begin position="224"/>
        <end position="236"/>
    </location>
</feature>
<dbReference type="InterPro" id="IPR035601">
    <property type="entry name" value="MPP5_SH3"/>
</dbReference>
<evidence type="ECO:0000259" key="3">
    <source>
        <dbReference type="PROSITE" id="PS50106"/>
    </source>
</evidence>
<dbReference type="InterPro" id="IPR001478">
    <property type="entry name" value="PDZ"/>
</dbReference>
<dbReference type="CDD" id="cd12036">
    <property type="entry name" value="SH3_MPP5"/>
    <property type="match status" value="1"/>
</dbReference>
<dbReference type="EMBL" id="CP111022">
    <property type="protein sequence ID" value="WAR19303.1"/>
    <property type="molecule type" value="Genomic_DNA"/>
</dbReference>
<accession>A0ABY7FAV5</accession>
<evidence type="ECO:0000313" key="5">
    <source>
        <dbReference type="Proteomes" id="UP001164746"/>
    </source>
</evidence>
<dbReference type="SUPFAM" id="SSF50156">
    <property type="entry name" value="PDZ domain-like"/>
    <property type="match status" value="1"/>
</dbReference>
<sequence length="787" mass="89575">MELEGYVIMIVETQDSSPAECASLLVGDEIVECIRSKTINLRVKRSKKKEVAVSSENVQNAYIVAVEEDAKRRLEELLYNHKLTPIDMTKHVGVESEDKSGDSNDSLDLSIERAVFQSSMPYMSQPGHMTNGHVEMAEVNGFKDGKKSKGKKGKRGGSNETPMIDNLLTDRMSSQNSLNNDSFDDIHSSVEFDPEKHREMAIDVPKNFQGTAKTPPRLPSSTHSSERSTPVKESAKMGKSYTNNAYSDDHLERIRHHQEEIRKRQEREEQRVKEQEFLRYNDIHAMLQHMKGAVHSKEGREKLKFLNDFFDQKQFQNAVSVHHQVLDVKTRSPPVQCECQNSREVRADSVEVLCSVKTPATLELLSILNKPQVKELLLTHDRVGQIQAKSSDDREPPEGNGEIPANVPDTASVIRIVHLDKTTEPLGATVRNDGESVIISRIVKGGTAEKSGMLHEGDEILDINGIDMKGKDINDVSEMLANMTGRITFTIYPSNEYNQPNISSGIMHVKALFNYDPEDDLYIPCRELGLSFSKCDILHVINQEDSNWWQAYREGEEDYQSLAEPNRRRPIVLIGPPNVGRQELRQRLMESDFERFAAAVPHTSRTMKVPGAAEEPELDGKDYHFVSRAEFQNDIHAGKFIEHGEFERSLYGTSVDAVRQVISSGKICVLNTDPEALYMLYETDLKPYVIFVYPSNIEKLRLIHHRLGLTNVKDDDLRDIIERAREMEDKFGHMFDYILVNQDMDKAFDELVTEINRIEVEPQWIVNHNRGNDRVNTTVYIDIENII</sequence>
<protein>
    <submittedName>
        <fullName evidence="4">MPP5-like protein</fullName>
    </submittedName>
</protein>
<evidence type="ECO:0000256" key="1">
    <source>
        <dbReference type="SAM" id="MobiDB-lite"/>
    </source>
</evidence>
<dbReference type="CDD" id="cd00071">
    <property type="entry name" value="GMPK"/>
    <property type="match status" value="1"/>
</dbReference>
<proteinExistence type="predicted"/>
<dbReference type="InterPro" id="IPR036028">
    <property type="entry name" value="SH3-like_dom_sf"/>
</dbReference>
<gene>
    <name evidence="4" type="ORF">MAR_001141</name>
</gene>
<organism evidence="4 5">
    <name type="scientific">Mya arenaria</name>
    <name type="common">Soft-shell clam</name>
    <dbReference type="NCBI Taxonomy" id="6604"/>
    <lineage>
        <taxon>Eukaryota</taxon>
        <taxon>Metazoa</taxon>
        <taxon>Spiralia</taxon>
        <taxon>Lophotrochozoa</taxon>
        <taxon>Mollusca</taxon>
        <taxon>Bivalvia</taxon>
        <taxon>Autobranchia</taxon>
        <taxon>Heteroconchia</taxon>
        <taxon>Euheterodonta</taxon>
        <taxon>Imparidentia</taxon>
        <taxon>Neoheterodontei</taxon>
        <taxon>Myida</taxon>
        <taxon>Myoidea</taxon>
        <taxon>Myidae</taxon>
        <taxon>Mya</taxon>
    </lineage>
</organism>
<dbReference type="InterPro" id="IPR008144">
    <property type="entry name" value="Guanylate_kin-like_dom"/>
</dbReference>
<dbReference type="SMART" id="SM00228">
    <property type="entry name" value="PDZ"/>
    <property type="match status" value="1"/>
</dbReference>
<feature type="region of interest" description="Disordered" evidence="1">
    <location>
        <begin position="143"/>
        <end position="164"/>
    </location>
</feature>
<reference evidence="4" key="1">
    <citation type="submission" date="2022-11" db="EMBL/GenBank/DDBJ databases">
        <title>Centuries of genome instability and evolution in soft-shell clam transmissible cancer (bioRxiv).</title>
        <authorList>
            <person name="Hart S.F.M."/>
            <person name="Yonemitsu M.A."/>
            <person name="Giersch R.M."/>
            <person name="Beal B.F."/>
            <person name="Arriagada G."/>
            <person name="Davis B.W."/>
            <person name="Ostrander E.A."/>
            <person name="Goff S.P."/>
            <person name="Metzger M.J."/>
        </authorList>
    </citation>
    <scope>NUCLEOTIDE SEQUENCE</scope>
    <source>
        <strain evidence="4">MELC-2E11</strain>
        <tissue evidence="4">Siphon/mantle</tissue>
    </source>
</reference>
<dbReference type="SUPFAM" id="SSF50044">
    <property type="entry name" value="SH3-domain"/>
    <property type="match status" value="1"/>
</dbReference>
<name>A0ABY7FAV5_MYAAR</name>
<keyword evidence="5" id="KW-1185">Reference proteome</keyword>
<dbReference type="SMART" id="SM00072">
    <property type="entry name" value="GuKc"/>
    <property type="match status" value="1"/>
</dbReference>
<dbReference type="PANTHER" id="PTHR23122">
    <property type="entry name" value="MEMBRANE-ASSOCIATED GUANYLATE KINASE MAGUK"/>
    <property type="match status" value="1"/>
</dbReference>
<dbReference type="InterPro" id="IPR008145">
    <property type="entry name" value="GK/Ca_channel_bsu"/>
</dbReference>
<dbReference type="Gene3D" id="3.40.50.300">
    <property type="entry name" value="P-loop containing nucleotide triphosphate hydrolases"/>
    <property type="match status" value="1"/>
</dbReference>
<feature type="region of interest" description="Disordered" evidence="1">
    <location>
        <begin position="384"/>
        <end position="407"/>
    </location>
</feature>
<dbReference type="PROSITE" id="PS50106">
    <property type="entry name" value="PDZ"/>
    <property type="match status" value="1"/>
</dbReference>
<dbReference type="SUPFAM" id="SSF52540">
    <property type="entry name" value="P-loop containing nucleoside triphosphate hydrolases"/>
    <property type="match status" value="1"/>
</dbReference>
<dbReference type="Pfam" id="PF00595">
    <property type="entry name" value="PDZ"/>
    <property type="match status" value="1"/>
</dbReference>
<dbReference type="Gene3D" id="1.10.287.650">
    <property type="entry name" value="L27 domain"/>
    <property type="match status" value="1"/>
</dbReference>
<dbReference type="Proteomes" id="UP001164746">
    <property type="component" value="Chromosome 11"/>
</dbReference>
<dbReference type="InterPro" id="IPR036034">
    <property type="entry name" value="PDZ_sf"/>
</dbReference>
<dbReference type="InterPro" id="IPR027417">
    <property type="entry name" value="P-loop_NTPase"/>
</dbReference>
<feature type="domain" description="PDZ" evidence="3">
    <location>
        <begin position="416"/>
        <end position="495"/>
    </location>
</feature>
<dbReference type="Gene3D" id="2.30.42.10">
    <property type="match status" value="1"/>
</dbReference>
<evidence type="ECO:0000313" key="4">
    <source>
        <dbReference type="EMBL" id="WAR19303.1"/>
    </source>
</evidence>
<dbReference type="CDD" id="cd06798">
    <property type="entry name" value="PDZ_MPP5-like"/>
    <property type="match status" value="1"/>
</dbReference>
<feature type="region of interest" description="Disordered" evidence="1">
    <location>
        <begin position="207"/>
        <end position="244"/>
    </location>
</feature>
<dbReference type="Gene3D" id="2.30.30.40">
    <property type="entry name" value="SH3 Domains"/>
    <property type="match status" value="1"/>
</dbReference>
<dbReference type="InterPro" id="IPR050716">
    <property type="entry name" value="MAGUK"/>
</dbReference>
<evidence type="ECO:0000259" key="2">
    <source>
        <dbReference type="PROSITE" id="PS50052"/>
    </source>
</evidence>
<feature type="domain" description="Guanylate kinase-like" evidence="2">
    <location>
        <begin position="568"/>
        <end position="756"/>
    </location>
</feature>
<dbReference type="Pfam" id="PF00625">
    <property type="entry name" value="Guanylate_kin"/>
    <property type="match status" value="1"/>
</dbReference>
<dbReference type="PROSITE" id="PS50052">
    <property type="entry name" value="GUANYLATE_KINASE_2"/>
    <property type="match status" value="1"/>
</dbReference>